<feature type="compositionally biased region" description="Polar residues" evidence="6">
    <location>
        <begin position="10"/>
        <end position="24"/>
    </location>
</feature>
<accession>A0A9N8PIA4</accession>
<feature type="region of interest" description="Disordered" evidence="6">
    <location>
        <begin position="431"/>
        <end position="450"/>
    </location>
</feature>
<dbReference type="GO" id="GO:0000124">
    <property type="term" value="C:SAGA complex"/>
    <property type="evidence" value="ECO:0007669"/>
    <property type="project" value="InterPro"/>
</dbReference>
<comment type="caution">
    <text evidence="8">The sequence shown here is derived from an EMBL/GenBank/DDBJ whole genome shotgun (WGS) entry which is preliminary data.</text>
</comment>
<dbReference type="SUPFAM" id="SSF47370">
    <property type="entry name" value="Bromodomain"/>
    <property type="match status" value="1"/>
</dbReference>
<feature type="compositionally biased region" description="Acidic residues" evidence="6">
    <location>
        <begin position="356"/>
        <end position="368"/>
    </location>
</feature>
<feature type="region of interest" description="Disordered" evidence="6">
    <location>
        <begin position="894"/>
        <end position="968"/>
    </location>
</feature>
<reference evidence="8" key="1">
    <citation type="submission" date="2020-06" db="EMBL/GenBank/DDBJ databases">
        <authorList>
            <person name="Onetto C."/>
        </authorList>
    </citation>
    <scope>NUCLEOTIDE SEQUENCE</scope>
</reference>
<feature type="compositionally biased region" description="Basic and acidic residues" evidence="6">
    <location>
        <begin position="917"/>
        <end position="927"/>
    </location>
</feature>
<dbReference type="GO" id="GO:0006325">
    <property type="term" value="P:chromatin organization"/>
    <property type="evidence" value="ECO:0007669"/>
    <property type="project" value="UniProtKB-ARBA"/>
</dbReference>
<keyword evidence="2" id="KW-0805">Transcription regulation</keyword>
<dbReference type="Gene3D" id="1.10.20.10">
    <property type="entry name" value="Histone, subunit A"/>
    <property type="match status" value="1"/>
</dbReference>
<feature type="compositionally biased region" description="Basic residues" evidence="6">
    <location>
        <begin position="374"/>
        <end position="384"/>
    </location>
</feature>
<dbReference type="CDD" id="cd22927">
    <property type="entry name" value="HFD_SPT7"/>
    <property type="match status" value="1"/>
</dbReference>
<dbReference type="GO" id="GO:0005634">
    <property type="term" value="C:nucleus"/>
    <property type="evidence" value="ECO:0007669"/>
    <property type="project" value="UniProtKB-SubCell"/>
</dbReference>
<feature type="compositionally biased region" description="Basic and acidic residues" evidence="6">
    <location>
        <begin position="941"/>
        <end position="955"/>
    </location>
</feature>
<dbReference type="EMBL" id="CAIJEN010000016">
    <property type="protein sequence ID" value="CAD0096132.1"/>
    <property type="molecule type" value="Genomic_DNA"/>
</dbReference>
<keyword evidence="3" id="KW-0103">Bromodomain</keyword>
<dbReference type="InterPro" id="IPR037782">
    <property type="entry name" value="Spt7"/>
</dbReference>
<evidence type="ECO:0000256" key="5">
    <source>
        <dbReference type="ARBA" id="ARBA00023242"/>
    </source>
</evidence>
<feature type="region of interest" description="Disordered" evidence="6">
    <location>
        <begin position="1"/>
        <end position="73"/>
    </location>
</feature>
<dbReference type="FunFam" id="1.10.20.10:FF:000072">
    <property type="entry name" value="Transcriptional activator spt7"/>
    <property type="match status" value="1"/>
</dbReference>
<organism evidence="8 9">
    <name type="scientific">Aureobasidium vineae</name>
    <dbReference type="NCBI Taxonomy" id="2773715"/>
    <lineage>
        <taxon>Eukaryota</taxon>
        <taxon>Fungi</taxon>
        <taxon>Dikarya</taxon>
        <taxon>Ascomycota</taxon>
        <taxon>Pezizomycotina</taxon>
        <taxon>Dothideomycetes</taxon>
        <taxon>Dothideomycetidae</taxon>
        <taxon>Dothideales</taxon>
        <taxon>Saccotheciaceae</taxon>
        <taxon>Aureobasidium</taxon>
    </lineage>
</organism>
<evidence type="ECO:0000256" key="6">
    <source>
        <dbReference type="SAM" id="MobiDB-lite"/>
    </source>
</evidence>
<comment type="subcellular location">
    <subcellularLocation>
        <location evidence="1">Nucleus</location>
    </subcellularLocation>
</comment>
<evidence type="ECO:0000313" key="8">
    <source>
        <dbReference type="EMBL" id="CAD0096132.1"/>
    </source>
</evidence>
<feature type="region of interest" description="Disordered" evidence="6">
    <location>
        <begin position="94"/>
        <end position="210"/>
    </location>
</feature>
<keyword evidence="9" id="KW-1185">Reference proteome</keyword>
<dbReference type="AlphaFoldDB" id="A0A9N8PIA4"/>
<name>A0A9N8PIA4_9PEZI</name>
<dbReference type="InterPro" id="IPR036427">
    <property type="entry name" value="Bromodomain-like_sf"/>
</dbReference>
<evidence type="ECO:0000256" key="4">
    <source>
        <dbReference type="ARBA" id="ARBA00023163"/>
    </source>
</evidence>
<feature type="region of interest" description="Disordered" evidence="6">
    <location>
        <begin position="538"/>
        <end position="561"/>
    </location>
</feature>
<dbReference type="InterPro" id="IPR009072">
    <property type="entry name" value="Histone-fold"/>
</dbReference>
<dbReference type="GO" id="GO:0046695">
    <property type="term" value="C:SLIK (SAGA-like) complex"/>
    <property type="evidence" value="ECO:0007669"/>
    <property type="project" value="InterPro"/>
</dbReference>
<feature type="compositionally biased region" description="Polar residues" evidence="6">
    <location>
        <begin position="162"/>
        <end position="210"/>
    </location>
</feature>
<keyword evidence="5" id="KW-0539">Nucleus</keyword>
<dbReference type="GO" id="GO:0046982">
    <property type="term" value="F:protein heterodimerization activity"/>
    <property type="evidence" value="ECO:0007669"/>
    <property type="project" value="InterPro"/>
</dbReference>
<dbReference type="Gene3D" id="1.20.920.10">
    <property type="entry name" value="Bromodomain-like"/>
    <property type="match status" value="1"/>
</dbReference>
<feature type="compositionally biased region" description="Polar residues" evidence="6">
    <location>
        <begin position="385"/>
        <end position="395"/>
    </location>
</feature>
<dbReference type="PANTHER" id="PTHR47343">
    <property type="entry name" value="TRANSCRIPTIONAL ACTIVATOR SPT7"/>
    <property type="match status" value="1"/>
</dbReference>
<protein>
    <recommendedName>
        <fullName evidence="7">Bromodomain associated domain-containing protein</fullName>
    </recommendedName>
</protein>
<dbReference type="InterPro" id="IPR006565">
    <property type="entry name" value="BTP"/>
</dbReference>
<dbReference type="PANTHER" id="PTHR47343:SF1">
    <property type="entry name" value="TRANSCRIPTIONAL ACTIVATOR SPT7"/>
    <property type="match status" value="1"/>
</dbReference>
<sequence>MNNKERSRPASASNSLTRQKSINGLSPAPLPRDASIARTARADSNPNDDLDHDPDPDHDRDPDDDDPLHISLKACYDASQSKIAQLFSRHALPLSNEESTSHRPAHDQSPFDHTTPPIPPPPLKRPARTIDEDDYGDDDDDEEEEADQQTQQSHPAAESPLRSKQTASPSLSLKPTITRTSTSQVENEMSGVSNPAPTSDPSGIQQGSLSNADLGASSLTLKNLIARIDAKRTMVNANDTQLRTLISEVRKGRSKWASEEKIGQEELYEAAEKVLMELKAMTEYSTPFLQREFVGDLNLIWANCLTYNADPAHPLRKKALYMRKETDKLVPLIPDIVVRDRAEVEAEERRLQNLDVDLEGGEDSDDDQPIMASRGRKAPGKSKKGQSNTTRQTTPGAPEGTPAAESKPAIHASASSLRNEFLQPDLDVHAEASSNGFSTPPPPGTATPLGMNGLSQADLMEVDGVGNSIAVSSQIEDLDDDDAEFKTWKQVTKKDRAMAAAERNRLFRGDHLNPDEPALLRTKAGMRRWLRQQKQILIEPTSAQSKSDGDEPEPDASTTGETLAEIQKDQDRTLPDYYDVLAAIPDLNEQLRWTEDSEGKVIPQVEEYLRVFPKEQFTSSESGLTKRMEANMRQMQETRKICAKIGIVKQMQIQAQTYQNQFQKYDPQPFVEQDIGAVAVSEDGPIMSPWVCRAAFQRAVGKIFYHAGFEDFQPSALEAVTDIASDFFGKLIRTFTLYNEAPKEELETHSFGAEEQVLHCLHKNGLDLESLETYVKDDVERLGSKLDGVGAFNDGSDQFTSGDFAADVDEDFFGFKELGLADEFGLESLSVPLHLLQNRMHSAYQANHTSLITSSGVVFPVPTPYDPISTDNLPSQIGLVQDFFATKLAANQGRPLISSPRKRPIREQQQAAKKRRKLEENRDDSKLVKPIGPLKLALPGAKDKDPEPEKDHEGKNAMMSPPESITAS</sequence>
<dbReference type="Pfam" id="PF07524">
    <property type="entry name" value="Bromo_TP"/>
    <property type="match status" value="1"/>
</dbReference>
<dbReference type="Proteomes" id="UP000716446">
    <property type="component" value="Unassembled WGS sequence"/>
</dbReference>
<dbReference type="GO" id="GO:0005198">
    <property type="term" value="F:structural molecule activity"/>
    <property type="evidence" value="ECO:0007669"/>
    <property type="project" value="TreeGrafter"/>
</dbReference>
<evidence type="ECO:0000256" key="1">
    <source>
        <dbReference type="ARBA" id="ARBA00004123"/>
    </source>
</evidence>
<feature type="compositionally biased region" description="Acidic residues" evidence="6">
    <location>
        <begin position="131"/>
        <end position="147"/>
    </location>
</feature>
<dbReference type="GO" id="GO:0006357">
    <property type="term" value="P:regulation of transcription by RNA polymerase II"/>
    <property type="evidence" value="ECO:0007669"/>
    <property type="project" value="TreeGrafter"/>
</dbReference>
<proteinExistence type="predicted"/>
<keyword evidence="4" id="KW-0804">Transcription</keyword>
<evidence type="ECO:0000256" key="2">
    <source>
        <dbReference type="ARBA" id="ARBA00023015"/>
    </source>
</evidence>
<gene>
    <name evidence="8" type="ORF">AWRI4619_LOCUS9223</name>
</gene>
<evidence type="ECO:0000313" key="9">
    <source>
        <dbReference type="Proteomes" id="UP000716446"/>
    </source>
</evidence>
<feature type="region of interest" description="Disordered" evidence="6">
    <location>
        <begin position="353"/>
        <end position="410"/>
    </location>
</feature>
<evidence type="ECO:0000256" key="3">
    <source>
        <dbReference type="ARBA" id="ARBA00023117"/>
    </source>
</evidence>
<evidence type="ECO:0000259" key="7">
    <source>
        <dbReference type="Pfam" id="PF07524"/>
    </source>
</evidence>
<feature type="domain" description="Bromodomain associated" evidence="7">
    <location>
        <begin position="692"/>
        <end position="739"/>
    </location>
</feature>
<feature type="compositionally biased region" description="Basic and acidic residues" evidence="6">
    <location>
        <begin position="99"/>
        <end position="110"/>
    </location>
</feature>